<accession>A0ABZ0QP61</accession>
<organism evidence="2 3">
    <name type="scientific">Thermaerobacter composti</name>
    <dbReference type="NCBI Taxonomy" id="554949"/>
    <lineage>
        <taxon>Bacteria</taxon>
        <taxon>Bacillati</taxon>
        <taxon>Bacillota</taxon>
        <taxon>Clostridia</taxon>
        <taxon>Eubacteriales</taxon>
        <taxon>Clostridiales Family XVII. Incertae Sedis</taxon>
        <taxon>Thermaerobacter</taxon>
    </lineage>
</organism>
<dbReference type="Gene3D" id="3.40.190.10">
    <property type="entry name" value="Periplasmic binding protein-like II"/>
    <property type="match status" value="2"/>
</dbReference>
<dbReference type="EMBL" id="CP132508">
    <property type="protein sequence ID" value="WPD18292.1"/>
    <property type="molecule type" value="Genomic_DNA"/>
</dbReference>
<evidence type="ECO:0000256" key="1">
    <source>
        <dbReference type="SAM" id="SignalP"/>
    </source>
</evidence>
<reference evidence="2 3" key="1">
    <citation type="submission" date="2023-08" db="EMBL/GenBank/DDBJ databases">
        <title>Genome sequence of Thermaerobacter compostii strain Ins1, a spore-forming filamentous bacterium isolated from a deep geothermal reservoir.</title>
        <authorList>
            <person name="Bregnard D."/>
            <person name="Gonzalez D."/>
            <person name="Junier P."/>
        </authorList>
    </citation>
    <scope>NUCLEOTIDE SEQUENCE [LARGE SCALE GENOMIC DNA]</scope>
    <source>
        <strain evidence="2 3">Ins1</strain>
    </source>
</reference>
<proteinExistence type="predicted"/>
<feature type="signal peptide" evidence="1">
    <location>
        <begin position="1"/>
        <end position="30"/>
    </location>
</feature>
<sequence length="447" mass="49824">MHRVRVRSLRVLVVLLALLIAGCSSQPEGAAPGGTSSGDAAQQVSITFWTAPNPTQEKFWREMADAYMAEHPDVKIEVAPIPESPSSEAGILTALSSGTKLTASENVFSGFGAQLASNDAIVPLDTLPGFEELVQQRKMDGLIEGWRFADGHIYILPIYSNAMLYGWRMDILRELGYQEPPRTYGEILELAEKLRSTDGDRFLLARKVLIEPQAWWERWFDTFTLYYAASDGKPFLEGNQLAADERAFVEVLRFYGELAKRDAILTRDVTDPFETGVAVWAPIGPWTLPYWKEKYPDLKVGEQVVFTPPPVPDGMPAGAATKTFADAKGVVIYRHASEAEQQAAWEFIRWVFSNPENDVKWFEPTNMPPARGDLAENPAFKDVIARTPGLEAYAKAVPTAVPPMAHPNFEELHRLIGEQALAPVVQGQKNPEQAWQDLRRAIEEAIR</sequence>
<dbReference type="RefSeq" id="WP_318750143.1">
    <property type="nucleotide sequence ID" value="NZ_CP132508.1"/>
</dbReference>
<dbReference type="PANTHER" id="PTHR43649">
    <property type="entry name" value="ARABINOSE-BINDING PROTEIN-RELATED"/>
    <property type="match status" value="1"/>
</dbReference>
<dbReference type="PROSITE" id="PS51257">
    <property type="entry name" value="PROKAR_LIPOPROTEIN"/>
    <property type="match status" value="1"/>
</dbReference>
<dbReference type="Pfam" id="PF13416">
    <property type="entry name" value="SBP_bac_8"/>
    <property type="match status" value="1"/>
</dbReference>
<dbReference type="PANTHER" id="PTHR43649:SF13">
    <property type="entry name" value="CARBOHYDRATE ABC TRANSPORTER SUBSTRATE-BINDING PROTEIN"/>
    <property type="match status" value="1"/>
</dbReference>
<gene>
    <name evidence="2" type="ORF">Q5761_07875</name>
</gene>
<keyword evidence="3" id="KW-1185">Reference proteome</keyword>
<dbReference type="InterPro" id="IPR050490">
    <property type="entry name" value="Bact_solute-bd_prot1"/>
</dbReference>
<dbReference type="Proteomes" id="UP001304683">
    <property type="component" value="Chromosome"/>
</dbReference>
<dbReference type="InterPro" id="IPR006059">
    <property type="entry name" value="SBP"/>
</dbReference>
<protein>
    <submittedName>
        <fullName evidence="2">Extracellular solute-binding protein</fullName>
    </submittedName>
</protein>
<evidence type="ECO:0000313" key="2">
    <source>
        <dbReference type="EMBL" id="WPD18292.1"/>
    </source>
</evidence>
<dbReference type="SUPFAM" id="SSF53850">
    <property type="entry name" value="Periplasmic binding protein-like II"/>
    <property type="match status" value="1"/>
</dbReference>
<feature type="chain" id="PRO_5046448965" evidence="1">
    <location>
        <begin position="31"/>
        <end position="447"/>
    </location>
</feature>
<name>A0ABZ0QP61_9FIRM</name>
<evidence type="ECO:0000313" key="3">
    <source>
        <dbReference type="Proteomes" id="UP001304683"/>
    </source>
</evidence>
<keyword evidence="1" id="KW-0732">Signal</keyword>